<gene>
    <name evidence="3" type="ORF">WM41_0454</name>
</gene>
<evidence type="ECO:0008006" key="5">
    <source>
        <dbReference type="Google" id="ProtNLM"/>
    </source>
</evidence>
<evidence type="ECO:0000313" key="4">
    <source>
        <dbReference type="Proteomes" id="UP000070339"/>
    </source>
</evidence>
<feature type="region of interest" description="Disordered" evidence="1">
    <location>
        <begin position="165"/>
        <end position="267"/>
    </location>
</feature>
<accession>A0ABR5VBG6</accession>
<comment type="caution">
    <text evidence="3">The sequence shown here is derived from an EMBL/GenBank/DDBJ whole genome shotgun (WGS) entry which is preliminary data.</text>
</comment>
<sequence>MAKKDEPQLNISEQLQPLVDDDAFLTSLSQGQDPSAGEDELAGLLLELRDDVEKQMPPAPVIEGADEEAEVISLAAASKRRRSRPFVNGLIGAAAATLVIAGTGTAVYNAGPGSPLYDVHKSMFGSSDASSVELAGTLEEMDRRSANGDMAGTRELLNEARRIIDESRNSQPEPTSAEKPSATPATKPFSAARSTVTATETLEKEVPVSSPEPAPVTVTEYQTITSTVVVPDTPSQETGEQTEPTSVATDTAEGQGPDGYLGENQQQ</sequence>
<keyword evidence="2" id="KW-0472">Membrane</keyword>
<keyword evidence="4" id="KW-1185">Reference proteome</keyword>
<dbReference type="Proteomes" id="UP000070339">
    <property type="component" value="Unassembled WGS sequence"/>
</dbReference>
<evidence type="ECO:0000256" key="2">
    <source>
        <dbReference type="SAM" id="Phobius"/>
    </source>
</evidence>
<evidence type="ECO:0000313" key="3">
    <source>
        <dbReference type="EMBL" id="KXU18921.1"/>
    </source>
</evidence>
<keyword evidence="2" id="KW-0812">Transmembrane</keyword>
<evidence type="ECO:0000256" key="1">
    <source>
        <dbReference type="SAM" id="MobiDB-lite"/>
    </source>
</evidence>
<feature type="compositionally biased region" description="Polar residues" evidence="1">
    <location>
        <begin position="220"/>
        <end position="249"/>
    </location>
</feature>
<dbReference type="RefSeq" id="WP_201040643.1">
    <property type="nucleotide sequence ID" value="NZ_CP014635.1"/>
</dbReference>
<keyword evidence="2" id="KW-1133">Transmembrane helix</keyword>
<protein>
    <recommendedName>
        <fullName evidence="5">Anti-sigma-D factor RsdA sigma factor binding region domain-containing protein</fullName>
    </recommendedName>
</protein>
<proteinExistence type="predicted"/>
<feature type="compositionally biased region" description="Low complexity" evidence="1">
    <location>
        <begin position="207"/>
        <end position="219"/>
    </location>
</feature>
<feature type="transmembrane region" description="Helical" evidence="2">
    <location>
        <begin position="86"/>
        <end position="108"/>
    </location>
</feature>
<name>A0ABR5VBG6_9CORY</name>
<organism evidence="3 4">
    <name type="scientific">Corynebacterium simulans</name>
    <dbReference type="NCBI Taxonomy" id="146827"/>
    <lineage>
        <taxon>Bacteria</taxon>
        <taxon>Bacillati</taxon>
        <taxon>Actinomycetota</taxon>
        <taxon>Actinomycetes</taxon>
        <taxon>Mycobacteriales</taxon>
        <taxon>Corynebacteriaceae</taxon>
        <taxon>Corynebacterium</taxon>
    </lineage>
</organism>
<reference evidence="3 4" key="1">
    <citation type="journal article" date="2016" name="Int. J. Syst. Evol. Microbiol.">
        <title>Resolving the Complexity of Human Skin Metagenomes Using Single-Molecule Sequencing.</title>
        <authorList>
            <consortium name="NISC Comparative Sequencing Program"/>
            <person name="Tsai Y.C."/>
            <person name="Conlan S."/>
            <person name="Deming C."/>
            <person name="Segre J.A."/>
            <person name="Kong H.H."/>
            <person name="Korlach J."/>
            <person name="Oh J."/>
        </authorList>
    </citation>
    <scope>NUCLEOTIDE SEQUENCE [LARGE SCALE GENOMIC DNA]</scope>
    <source>
        <strain evidence="3 4">1B08</strain>
    </source>
</reference>
<dbReference type="EMBL" id="LTEB01000014">
    <property type="protein sequence ID" value="KXU18921.1"/>
    <property type="molecule type" value="Genomic_DNA"/>
</dbReference>